<dbReference type="GO" id="GO:0043027">
    <property type="term" value="F:cysteine-type endopeptidase inhibitor activity involved in apoptotic process"/>
    <property type="evidence" value="ECO:0007669"/>
    <property type="project" value="TreeGrafter"/>
</dbReference>
<evidence type="ECO:0000256" key="10">
    <source>
        <dbReference type="SAM" id="MobiDB-lite"/>
    </source>
</evidence>
<dbReference type="InterPro" id="IPR001370">
    <property type="entry name" value="BIR_rpt"/>
</dbReference>
<dbReference type="EMBL" id="CADEAL010002558">
    <property type="protein sequence ID" value="CAB1441094.1"/>
    <property type="molecule type" value="Genomic_DNA"/>
</dbReference>
<dbReference type="Gene3D" id="1.10.1170.10">
    <property type="entry name" value="Inhibitor Of Apoptosis Protein (2mihbC-IAP-1), Chain A"/>
    <property type="match status" value="3"/>
</dbReference>
<dbReference type="SMART" id="SM00238">
    <property type="entry name" value="BIR"/>
    <property type="match status" value="3"/>
</dbReference>
<dbReference type="GO" id="GO:0016055">
    <property type="term" value="P:Wnt signaling pathway"/>
    <property type="evidence" value="ECO:0007669"/>
    <property type="project" value="UniProtKB-KW"/>
</dbReference>
<name>A0A9N7YXA4_PLEPL</name>
<dbReference type="GO" id="GO:0061630">
    <property type="term" value="F:ubiquitin protein ligase activity"/>
    <property type="evidence" value="ECO:0007669"/>
    <property type="project" value="UniProtKB-EC"/>
</dbReference>
<dbReference type="EC" id="2.3.2.27" evidence="3"/>
<keyword evidence="9" id="KW-0833">Ubl conjugation pathway</keyword>
<dbReference type="Gene3D" id="1.10.8.10">
    <property type="entry name" value="DNA helicase RuvA subunit, C-terminal domain"/>
    <property type="match status" value="1"/>
</dbReference>
<dbReference type="GO" id="GO:0043066">
    <property type="term" value="P:negative regulation of apoptotic process"/>
    <property type="evidence" value="ECO:0007669"/>
    <property type="project" value="TreeGrafter"/>
</dbReference>
<feature type="region of interest" description="Disordered" evidence="10">
    <location>
        <begin position="462"/>
        <end position="482"/>
    </location>
</feature>
<reference evidence="11" key="1">
    <citation type="submission" date="2020-03" db="EMBL/GenBank/DDBJ databases">
        <authorList>
            <person name="Weist P."/>
        </authorList>
    </citation>
    <scope>NUCLEOTIDE SEQUENCE</scope>
</reference>
<dbReference type="PROSITE" id="PS50143">
    <property type="entry name" value="BIR_REPEAT_2"/>
    <property type="match status" value="3"/>
</dbReference>
<dbReference type="GO" id="GO:0051726">
    <property type="term" value="P:regulation of cell cycle"/>
    <property type="evidence" value="ECO:0007669"/>
    <property type="project" value="TreeGrafter"/>
</dbReference>
<dbReference type="GO" id="GO:0006915">
    <property type="term" value="P:apoptotic process"/>
    <property type="evidence" value="ECO:0007669"/>
    <property type="project" value="UniProtKB-KW"/>
</dbReference>
<evidence type="ECO:0000256" key="4">
    <source>
        <dbReference type="ARBA" id="ARBA00022490"/>
    </source>
</evidence>
<protein>
    <recommendedName>
        <fullName evidence="3">RING-type E3 ubiquitin transferase</fullName>
        <ecNumber evidence="3">2.3.2.27</ecNumber>
    </recommendedName>
</protein>
<proteinExistence type="predicted"/>
<comment type="catalytic activity">
    <reaction evidence="1">
        <text>S-ubiquitinyl-[E2 ubiquitin-conjugating enzyme]-L-cysteine + [acceptor protein]-L-lysine = [E2 ubiquitin-conjugating enzyme]-L-cysteine + N(6)-ubiquitinyl-[acceptor protein]-L-lysine.</text>
        <dbReference type="EC" id="2.3.2.27"/>
    </reaction>
</comment>
<dbReference type="GO" id="GO:0005634">
    <property type="term" value="C:nucleus"/>
    <property type="evidence" value="ECO:0007669"/>
    <property type="project" value="TreeGrafter"/>
</dbReference>
<keyword evidence="8" id="KW-0677">Repeat</keyword>
<keyword evidence="12" id="KW-1185">Reference proteome</keyword>
<dbReference type="GO" id="GO:0090263">
    <property type="term" value="P:positive regulation of canonical Wnt signaling pathway"/>
    <property type="evidence" value="ECO:0007669"/>
    <property type="project" value="TreeGrafter"/>
</dbReference>
<dbReference type="SUPFAM" id="SSF57924">
    <property type="entry name" value="Inhibitor of apoptosis (IAP) repeat"/>
    <property type="match status" value="3"/>
</dbReference>
<evidence type="ECO:0000256" key="3">
    <source>
        <dbReference type="ARBA" id="ARBA00012483"/>
    </source>
</evidence>
<gene>
    <name evidence="11" type="ORF">PLEPLA_LOCUS28880</name>
</gene>
<comment type="caution">
    <text evidence="11">The sequence shown here is derived from an EMBL/GenBank/DDBJ whole genome shotgun (WGS) entry which is preliminary data.</text>
</comment>
<accession>A0A9N7YXA4</accession>
<dbReference type="PROSITE" id="PS01282">
    <property type="entry name" value="BIR_REPEAT_1"/>
    <property type="match status" value="1"/>
</dbReference>
<evidence type="ECO:0000256" key="1">
    <source>
        <dbReference type="ARBA" id="ARBA00000900"/>
    </source>
</evidence>
<dbReference type="Pfam" id="PF00653">
    <property type="entry name" value="BIR"/>
    <property type="match status" value="3"/>
</dbReference>
<evidence type="ECO:0000256" key="7">
    <source>
        <dbReference type="ARBA" id="ARBA00022703"/>
    </source>
</evidence>
<dbReference type="PANTHER" id="PTHR10044:SF115">
    <property type="entry name" value="E3 UBIQUITIN-PROTEIN LIGASE XIAP"/>
    <property type="match status" value="1"/>
</dbReference>
<keyword evidence="5" id="KW-0808">Transferase</keyword>
<dbReference type="Proteomes" id="UP001153269">
    <property type="component" value="Unassembled WGS sequence"/>
</dbReference>
<evidence type="ECO:0000256" key="2">
    <source>
        <dbReference type="ARBA" id="ARBA00004496"/>
    </source>
</evidence>
<evidence type="ECO:0000313" key="12">
    <source>
        <dbReference type="Proteomes" id="UP001153269"/>
    </source>
</evidence>
<evidence type="ECO:0000256" key="5">
    <source>
        <dbReference type="ARBA" id="ARBA00022679"/>
    </source>
</evidence>
<evidence type="ECO:0000313" key="11">
    <source>
        <dbReference type="EMBL" id="CAB1441094.1"/>
    </source>
</evidence>
<dbReference type="GO" id="GO:0005737">
    <property type="term" value="C:cytoplasm"/>
    <property type="evidence" value="ECO:0007669"/>
    <property type="project" value="UniProtKB-SubCell"/>
</dbReference>
<keyword evidence="6" id="KW-0879">Wnt signaling pathway</keyword>
<sequence>MAVSWGAHANMLSSSLRCFHFLDARSYNINTSLNRRSLLWAVVTPGLTETRHRRAACKVICPTDPTQQLLRLDSFRGSSLVQQVPAERLAQAGFYFTGQADRVRCFSCQQTVENWHSGDRPVERHKEVSPSCTFLSCSHRSGMNPGSICNAETEDLEYRLRTGSVVDESTYPMAPHMRSEEARLQTFSLWPSVSPMRPQDLAQAGLYYLGEGDRVQCFCCGGMLGGWEPEDTAWGEHTKHYPCCYFILGHDVGNIPFQGGIEEEWGSTPPQHARIPMGSFEERLGSFAGVQHTIDHERLARAGFYSTETGDRVLCFRCGGGLKAWQPEEDPWEEHAKHYPGCSFLLAEKGPEFVNSIQLRDPRRNGATSSHQNGFSGNTNEALRSAVAQKAVEMGLNPCEVEKTILEKISRTGSGYSSLEALLEDCLNNSLENDTTETEKQDENPLEKLMKLQREKQCKICGSSAPGFPPPRSSKQQTELRSKRLKVPIEPGLHFTTRSHATPPVWYSLRISSQS</sequence>
<evidence type="ECO:0000256" key="9">
    <source>
        <dbReference type="ARBA" id="ARBA00022786"/>
    </source>
</evidence>
<evidence type="ECO:0000256" key="8">
    <source>
        <dbReference type="ARBA" id="ARBA00022737"/>
    </source>
</evidence>
<dbReference type="InterPro" id="IPR050784">
    <property type="entry name" value="IAP"/>
</dbReference>
<evidence type="ECO:0000256" key="6">
    <source>
        <dbReference type="ARBA" id="ARBA00022687"/>
    </source>
</evidence>
<dbReference type="CDD" id="cd00022">
    <property type="entry name" value="BIR"/>
    <property type="match status" value="3"/>
</dbReference>
<dbReference type="GO" id="GO:0031398">
    <property type="term" value="P:positive regulation of protein ubiquitination"/>
    <property type="evidence" value="ECO:0007669"/>
    <property type="project" value="TreeGrafter"/>
</dbReference>
<comment type="subcellular location">
    <subcellularLocation>
        <location evidence="2">Cytoplasm</location>
    </subcellularLocation>
</comment>
<keyword evidence="7" id="KW-0053">Apoptosis</keyword>
<dbReference type="PANTHER" id="PTHR10044">
    <property type="entry name" value="INHIBITOR OF APOPTOSIS"/>
    <property type="match status" value="1"/>
</dbReference>
<organism evidence="11 12">
    <name type="scientific">Pleuronectes platessa</name>
    <name type="common">European plaice</name>
    <dbReference type="NCBI Taxonomy" id="8262"/>
    <lineage>
        <taxon>Eukaryota</taxon>
        <taxon>Metazoa</taxon>
        <taxon>Chordata</taxon>
        <taxon>Craniata</taxon>
        <taxon>Vertebrata</taxon>
        <taxon>Euteleostomi</taxon>
        <taxon>Actinopterygii</taxon>
        <taxon>Neopterygii</taxon>
        <taxon>Teleostei</taxon>
        <taxon>Neoteleostei</taxon>
        <taxon>Acanthomorphata</taxon>
        <taxon>Carangaria</taxon>
        <taxon>Pleuronectiformes</taxon>
        <taxon>Pleuronectoidei</taxon>
        <taxon>Pleuronectidae</taxon>
        <taxon>Pleuronectes</taxon>
    </lineage>
</organism>
<dbReference type="AlphaFoldDB" id="A0A9N7YXA4"/>
<keyword evidence="4" id="KW-0963">Cytoplasm</keyword>